<sequence length="906" mass="99793">MDALDKQRWIALSPLLDELLDLDEPARQRRLDEIRATDPSSAEHLEALLVRDAALSAQGFLEQPAAEQLHGAPDAPPLSVQSPDLSGETLGPYVLERELGQGGMGAVWLARRADGRFEGEVAVKFLKSGLFGRGDSGRFAREGQILARLSHPHIARLLDAGLHHGHQPYLVLEYVDGLPIDRFCHVHGLDIESRVRLFLDVLSAVAHAHQRLILHRDLKPSNILVTTAGEVKLLDFGIAKLLDDSTQPAAATELTQLAGSAFTPQYAAPEQVQQGDVTTATDVYALGVLLYQLLGGRHPTADDTQTHLDRLKAVVDLVPKRLSEVASGQLDPVIARQSRLLRGDLDTVLAKALKKAPAERYANAEQFAADLRHWLAHEPISARPDSRLYVLSRFVRRHRWSVAAGTAAVLALVGLTTISVLQAHRAAEAEHQAQQRRQQADDLLSYMLGEFADKLRPVGRLELLDSVGSKALTYLAQDEQATPQERLQRAKALTVIGEVRVSKGDLEGALEPLASAQRLLEGSAPSNGLLAEWRKSQGAAAFWVGHVHYTKRDLAKARPAMELYRSASESWLAADPGNVEALTELSYAENSLGTVLLDSSDLISATQRFRASIDLKKQLLARAPQQANSALRAELADSMSWLGTALLWQGYAVPARSIFSEGVELIAQVRKTAPKDGVWAYREVLLRRWIAEANFQAGDKASALDQLDLSLGMLRTLLSQDPANTAWRFNLLTLETMDLNARRDTMPTPLREQRLHALILQLDEMDRVGGASGRDRRVEYRARLNQLIAQDLMKTSSPEALQLLSTSAETVLSALKGRETDLRLLTALAEIQSLRIRAMQNAGESALRRQKVCAEVVQFFGNLNPLIRVHQQITSTWIDAQSCMGQGEDKEVQRAVKWLARNRSSV</sequence>
<dbReference type="InterPro" id="IPR017441">
    <property type="entry name" value="Protein_kinase_ATP_BS"/>
</dbReference>
<dbReference type="Gene3D" id="1.25.40.10">
    <property type="entry name" value="Tetratricopeptide repeat domain"/>
    <property type="match status" value="1"/>
</dbReference>
<accession>A0ABY6B0K4</accession>
<dbReference type="PROSITE" id="PS50011">
    <property type="entry name" value="PROTEIN_KINASE_DOM"/>
    <property type="match status" value="1"/>
</dbReference>
<dbReference type="InterPro" id="IPR000719">
    <property type="entry name" value="Prot_kinase_dom"/>
</dbReference>
<dbReference type="PANTHER" id="PTHR43289:SF34">
    <property type="entry name" value="SERINE_THREONINE-PROTEIN KINASE YBDM-RELATED"/>
    <property type="match status" value="1"/>
</dbReference>
<keyword evidence="2 5" id="KW-0547">Nucleotide-binding</keyword>
<evidence type="ECO:0000259" key="6">
    <source>
        <dbReference type="PROSITE" id="PS50011"/>
    </source>
</evidence>
<gene>
    <name evidence="7" type="ORF">N4261_01970</name>
</gene>
<keyword evidence="3 7" id="KW-0418">Kinase</keyword>
<dbReference type="RefSeq" id="WP_261758563.1">
    <property type="nucleotide sequence ID" value="NZ_CP104562.2"/>
</dbReference>
<evidence type="ECO:0000256" key="1">
    <source>
        <dbReference type="ARBA" id="ARBA00022679"/>
    </source>
</evidence>
<dbReference type="InterPro" id="IPR008271">
    <property type="entry name" value="Ser/Thr_kinase_AS"/>
</dbReference>
<evidence type="ECO:0000313" key="7">
    <source>
        <dbReference type="EMBL" id="UXH78732.1"/>
    </source>
</evidence>
<evidence type="ECO:0000256" key="2">
    <source>
        <dbReference type="ARBA" id="ARBA00022741"/>
    </source>
</evidence>
<dbReference type="SMART" id="SM00220">
    <property type="entry name" value="S_TKc"/>
    <property type="match status" value="1"/>
</dbReference>
<dbReference type="PANTHER" id="PTHR43289">
    <property type="entry name" value="MITOGEN-ACTIVATED PROTEIN KINASE KINASE KINASE 20-RELATED"/>
    <property type="match status" value="1"/>
</dbReference>
<evidence type="ECO:0000256" key="3">
    <source>
        <dbReference type="ARBA" id="ARBA00022777"/>
    </source>
</evidence>
<dbReference type="Proteomes" id="UP001064933">
    <property type="component" value="Chromosome"/>
</dbReference>
<dbReference type="PROSITE" id="PS00108">
    <property type="entry name" value="PROTEIN_KINASE_ST"/>
    <property type="match status" value="1"/>
</dbReference>
<dbReference type="InterPro" id="IPR011009">
    <property type="entry name" value="Kinase-like_dom_sf"/>
</dbReference>
<dbReference type="Gene3D" id="3.30.200.20">
    <property type="entry name" value="Phosphorylase Kinase, domain 1"/>
    <property type="match status" value="1"/>
</dbReference>
<keyword evidence="7" id="KW-0723">Serine/threonine-protein kinase</keyword>
<keyword evidence="4 5" id="KW-0067">ATP-binding</keyword>
<dbReference type="Gene3D" id="1.10.510.10">
    <property type="entry name" value="Transferase(Phosphotransferase) domain 1"/>
    <property type="match status" value="1"/>
</dbReference>
<organism evidence="7 8">
    <name type="scientific">Roseateles amylovorans</name>
    <dbReference type="NCBI Taxonomy" id="2978473"/>
    <lineage>
        <taxon>Bacteria</taxon>
        <taxon>Pseudomonadati</taxon>
        <taxon>Pseudomonadota</taxon>
        <taxon>Betaproteobacteria</taxon>
        <taxon>Burkholderiales</taxon>
        <taxon>Sphaerotilaceae</taxon>
        <taxon>Roseateles</taxon>
    </lineage>
</organism>
<name>A0ABY6B0K4_9BURK</name>
<keyword evidence="1" id="KW-0808">Transferase</keyword>
<proteinExistence type="predicted"/>
<evidence type="ECO:0000256" key="5">
    <source>
        <dbReference type="PROSITE-ProRule" id="PRU10141"/>
    </source>
</evidence>
<dbReference type="GO" id="GO:0004674">
    <property type="term" value="F:protein serine/threonine kinase activity"/>
    <property type="evidence" value="ECO:0007669"/>
    <property type="project" value="UniProtKB-KW"/>
</dbReference>
<dbReference type="CDD" id="cd14014">
    <property type="entry name" value="STKc_PknB_like"/>
    <property type="match status" value="1"/>
</dbReference>
<dbReference type="EMBL" id="CP104562">
    <property type="protein sequence ID" value="UXH78732.1"/>
    <property type="molecule type" value="Genomic_DNA"/>
</dbReference>
<reference evidence="7" key="1">
    <citation type="submission" date="2022-10" db="EMBL/GenBank/DDBJ databases">
        <title>Characterization and whole genome sequencing of a new Roseateles species, isolated from fresh water.</title>
        <authorList>
            <person name="Guliayeva D.Y."/>
            <person name="Akhremchuk A.E."/>
            <person name="Sikolenko M.A."/>
            <person name="Valentovich L.N."/>
            <person name="Sidarenka A.V."/>
        </authorList>
    </citation>
    <scope>NUCLEOTIDE SEQUENCE</scope>
    <source>
        <strain evidence="7">BIM B-1768</strain>
    </source>
</reference>
<dbReference type="InterPro" id="IPR011990">
    <property type="entry name" value="TPR-like_helical_dom_sf"/>
</dbReference>
<dbReference type="PROSITE" id="PS00107">
    <property type="entry name" value="PROTEIN_KINASE_ATP"/>
    <property type="match status" value="1"/>
</dbReference>
<keyword evidence="8" id="KW-1185">Reference proteome</keyword>
<feature type="binding site" evidence="5">
    <location>
        <position position="124"/>
    </location>
    <ligand>
        <name>ATP</name>
        <dbReference type="ChEBI" id="CHEBI:30616"/>
    </ligand>
</feature>
<dbReference type="Pfam" id="PF00069">
    <property type="entry name" value="Pkinase"/>
    <property type="match status" value="1"/>
</dbReference>
<evidence type="ECO:0000256" key="4">
    <source>
        <dbReference type="ARBA" id="ARBA00022840"/>
    </source>
</evidence>
<protein>
    <submittedName>
        <fullName evidence="7">Serine/threonine protein kinase</fullName>
    </submittedName>
</protein>
<evidence type="ECO:0000313" key="8">
    <source>
        <dbReference type="Proteomes" id="UP001064933"/>
    </source>
</evidence>
<dbReference type="SUPFAM" id="SSF56112">
    <property type="entry name" value="Protein kinase-like (PK-like)"/>
    <property type="match status" value="1"/>
</dbReference>
<feature type="domain" description="Protein kinase" evidence="6">
    <location>
        <begin position="93"/>
        <end position="375"/>
    </location>
</feature>